<dbReference type="InterPro" id="IPR036237">
    <property type="entry name" value="Xyl_isomerase-like_sf"/>
</dbReference>
<dbReference type="InterPro" id="IPR050312">
    <property type="entry name" value="IolE/XylAMocC-like"/>
</dbReference>
<keyword evidence="2" id="KW-0413">Isomerase</keyword>
<feature type="domain" description="Xylose isomerase-like TIM barrel" evidence="1">
    <location>
        <begin position="14"/>
        <end position="258"/>
    </location>
</feature>
<dbReference type="Pfam" id="PF01261">
    <property type="entry name" value="AP_endonuc_2"/>
    <property type="match status" value="1"/>
</dbReference>
<organism evidence="2 3">
    <name type="scientific">Lederbergia citrea</name>
    <dbReference type="NCBI Taxonomy" id="2833581"/>
    <lineage>
        <taxon>Bacteria</taxon>
        <taxon>Bacillati</taxon>
        <taxon>Bacillota</taxon>
        <taxon>Bacilli</taxon>
        <taxon>Bacillales</taxon>
        <taxon>Bacillaceae</taxon>
        <taxon>Lederbergia</taxon>
    </lineage>
</organism>
<gene>
    <name evidence="2" type="ORF">KHA91_01390</name>
</gene>
<evidence type="ECO:0000313" key="3">
    <source>
        <dbReference type="Proteomes" id="UP000676456"/>
    </source>
</evidence>
<dbReference type="EMBL" id="JAGYPN010000001">
    <property type="protein sequence ID" value="MBS4221408.1"/>
    <property type="molecule type" value="Genomic_DNA"/>
</dbReference>
<dbReference type="InterPro" id="IPR013022">
    <property type="entry name" value="Xyl_isomerase-like_TIM-brl"/>
</dbReference>
<dbReference type="Proteomes" id="UP000676456">
    <property type="component" value="Unassembled WGS sequence"/>
</dbReference>
<comment type="caution">
    <text evidence="2">The sequence shown here is derived from an EMBL/GenBank/DDBJ whole genome shotgun (WGS) entry which is preliminary data.</text>
</comment>
<evidence type="ECO:0000259" key="1">
    <source>
        <dbReference type="Pfam" id="PF01261"/>
    </source>
</evidence>
<dbReference type="GO" id="GO:0016853">
    <property type="term" value="F:isomerase activity"/>
    <property type="evidence" value="ECO:0007669"/>
    <property type="project" value="UniProtKB-KW"/>
</dbReference>
<proteinExistence type="predicted"/>
<dbReference type="AlphaFoldDB" id="A0A942UMC2"/>
<name>A0A942UMC2_9BACI</name>
<accession>A0A942UMC2</accession>
<reference evidence="2 3" key="1">
    <citation type="submission" date="2021-05" db="EMBL/GenBank/DDBJ databases">
        <title>Novel Bacillus species.</title>
        <authorList>
            <person name="Liu G."/>
        </authorList>
    </citation>
    <scope>NUCLEOTIDE SEQUENCE [LARGE SCALE GENOMIC DNA]</scope>
    <source>
        <strain evidence="2 3">FJAT-49682</strain>
    </source>
</reference>
<dbReference type="SUPFAM" id="SSF51658">
    <property type="entry name" value="Xylose isomerase-like"/>
    <property type="match status" value="1"/>
</dbReference>
<evidence type="ECO:0000313" key="2">
    <source>
        <dbReference type="EMBL" id="MBS4221408.1"/>
    </source>
</evidence>
<protein>
    <submittedName>
        <fullName evidence="2">Sugar phosphate isomerase/epimerase</fullName>
    </submittedName>
</protein>
<dbReference type="Gene3D" id="3.20.20.150">
    <property type="entry name" value="Divalent-metal-dependent TIM barrel enzymes"/>
    <property type="match status" value="1"/>
</dbReference>
<dbReference type="RefSeq" id="WP_213096430.1">
    <property type="nucleotide sequence ID" value="NZ_JAGYPH010000001.1"/>
</dbReference>
<dbReference type="PANTHER" id="PTHR12110:SF21">
    <property type="entry name" value="XYLOSE ISOMERASE-LIKE TIM BARREL DOMAIN-CONTAINING PROTEIN"/>
    <property type="match status" value="1"/>
</dbReference>
<dbReference type="PANTHER" id="PTHR12110">
    <property type="entry name" value="HYDROXYPYRUVATE ISOMERASE"/>
    <property type="match status" value="1"/>
</dbReference>
<keyword evidence="3" id="KW-1185">Reference proteome</keyword>
<sequence length="261" mass="29955">MKIGLLGLPTEETFKKAKEKGLEFVEFSINVESNVDQFLNDVHEIADWSKKYEVGVQSIGRWGSDRLDSKGNIIEEELKISYQLVDAASVLNCENFVAGCNYIKEISYYENCTAAIEYFSKLIDYGKEKGVKISTYNCDWNNFIDNEMAWTIIHGYLQELGIKYDPSHSRYGGRDYLKEMRDWGERFYHVHIKGSVIIEGARFDDPPAGLDQTDWKSFMAVLYAKGYDGGLSIEPHSHNWEGELGEKGVDYTVDFMKRLLV</sequence>